<dbReference type="InterPro" id="IPR011051">
    <property type="entry name" value="RmlC_Cupin_sf"/>
</dbReference>
<evidence type="ECO:0000256" key="1">
    <source>
        <dbReference type="ARBA" id="ARBA00023015"/>
    </source>
</evidence>
<keyword evidence="2" id="KW-0238">DNA-binding</keyword>
<dbReference type="PROSITE" id="PS00041">
    <property type="entry name" value="HTH_ARAC_FAMILY_1"/>
    <property type="match status" value="1"/>
</dbReference>
<evidence type="ECO:0000259" key="4">
    <source>
        <dbReference type="PROSITE" id="PS01124"/>
    </source>
</evidence>
<comment type="caution">
    <text evidence="5">The sequence shown here is derived from an EMBL/GenBank/DDBJ whole genome shotgun (WGS) entry which is preliminary data.</text>
</comment>
<dbReference type="RefSeq" id="WP_061854016.1">
    <property type="nucleotide sequence ID" value="NZ_LUGM01000002.1"/>
</dbReference>
<reference evidence="5 6" key="1">
    <citation type="submission" date="2016-02" db="EMBL/GenBank/DDBJ databases">
        <title>Draft genome sequence of hydrocarbon degrading Staphylococcus saprophyticus Strain CNV2, isolated from crude-oil contaminated soil from Noonmati Oil Refinery, Guwahati, Assam, India.</title>
        <authorList>
            <person name="Mukherjee A."/>
            <person name="Chettri B."/>
            <person name="Langpoklakpam J."/>
            <person name="Singh A.K."/>
            <person name="Chattopadhyay D.J."/>
        </authorList>
    </citation>
    <scope>NUCLEOTIDE SEQUENCE [LARGE SCALE GENOMIC DNA]</scope>
    <source>
        <strain evidence="5 6">CNV2</strain>
    </source>
</reference>
<feature type="domain" description="HTH araC/xylS-type" evidence="4">
    <location>
        <begin position="190"/>
        <end position="289"/>
    </location>
</feature>
<dbReference type="InterPro" id="IPR014710">
    <property type="entry name" value="RmlC-like_jellyroll"/>
</dbReference>
<dbReference type="Gene3D" id="2.60.120.10">
    <property type="entry name" value="Jelly Rolls"/>
    <property type="match status" value="1"/>
</dbReference>
<dbReference type="PANTHER" id="PTHR43280">
    <property type="entry name" value="ARAC-FAMILY TRANSCRIPTIONAL REGULATOR"/>
    <property type="match status" value="1"/>
</dbReference>
<name>A0A151A3D7_9STAP</name>
<dbReference type="PRINTS" id="PR00032">
    <property type="entry name" value="HTHARAC"/>
</dbReference>
<keyword evidence="1" id="KW-0805">Transcription regulation</keyword>
<dbReference type="EMBL" id="LUGM01000002">
    <property type="protein sequence ID" value="KYH13785.1"/>
    <property type="molecule type" value="Genomic_DNA"/>
</dbReference>
<dbReference type="Pfam" id="PF07883">
    <property type="entry name" value="Cupin_2"/>
    <property type="match status" value="1"/>
</dbReference>
<organism evidence="5 6">
    <name type="scientific">Staphylococcus kloosii</name>
    <dbReference type="NCBI Taxonomy" id="29384"/>
    <lineage>
        <taxon>Bacteria</taxon>
        <taxon>Bacillati</taxon>
        <taxon>Bacillota</taxon>
        <taxon>Bacilli</taxon>
        <taxon>Bacillales</taxon>
        <taxon>Staphylococcaceae</taxon>
        <taxon>Staphylococcus</taxon>
    </lineage>
</organism>
<dbReference type="InterPro" id="IPR013096">
    <property type="entry name" value="Cupin_2"/>
</dbReference>
<keyword evidence="3" id="KW-0804">Transcription</keyword>
<dbReference type="InterPro" id="IPR018060">
    <property type="entry name" value="HTH_AraC"/>
</dbReference>
<dbReference type="InterPro" id="IPR020449">
    <property type="entry name" value="Tscrpt_reg_AraC-type_HTH"/>
</dbReference>
<dbReference type="Proteomes" id="UP000075418">
    <property type="component" value="Unassembled WGS sequence"/>
</dbReference>
<dbReference type="GO" id="GO:0003700">
    <property type="term" value="F:DNA-binding transcription factor activity"/>
    <property type="evidence" value="ECO:0007669"/>
    <property type="project" value="InterPro"/>
</dbReference>
<dbReference type="PANTHER" id="PTHR43280:SF2">
    <property type="entry name" value="HTH-TYPE TRANSCRIPTIONAL REGULATOR EXSA"/>
    <property type="match status" value="1"/>
</dbReference>
<dbReference type="AlphaFoldDB" id="A0A151A3D7"/>
<dbReference type="Gene3D" id="1.10.10.60">
    <property type="entry name" value="Homeodomain-like"/>
    <property type="match status" value="2"/>
</dbReference>
<protein>
    <submittedName>
        <fullName evidence="5">Transcriptional regulator</fullName>
    </submittedName>
</protein>
<accession>A0A151A3D7</accession>
<evidence type="ECO:0000313" key="5">
    <source>
        <dbReference type="EMBL" id="KYH13785.1"/>
    </source>
</evidence>
<dbReference type="InterPro" id="IPR018062">
    <property type="entry name" value="HTH_AraC-typ_CS"/>
</dbReference>
<dbReference type="PROSITE" id="PS01124">
    <property type="entry name" value="HTH_ARAC_FAMILY_2"/>
    <property type="match status" value="1"/>
</dbReference>
<proteinExistence type="predicted"/>
<dbReference type="SUPFAM" id="SSF51182">
    <property type="entry name" value="RmlC-like cupins"/>
    <property type="match status" value="1"/>
</dbReference>
<dbReference type="GO" id="GO:0043565">
    <property type="term" value="F:sequence-specific DNA binding"/>
    <property type="evidence" value="ECO:0007669"/>
    <property type="project" value="InterPro"/>
</dbReference>
<evidence type="ECO:0000313" key="6">
    <source>
        <dbReference type="Proteomes" id="UP000075418"/>
    </source>
</evidence>
<evidence type="ECO:0000256" key="2">
    <source>
        <dbReference type="ARBA" id="ARBA00023125"/>
    </source>
</evidence>
<evidence type="ECO:0000256" key="3">
    <source>
        <dbReference type="ARBA" id="ARBA00023163"/>
    </source>
</evidence>
<dbReference type="Pfam" id="PF12833">
    <property type="entry name" value="HTH_18"/>
    <property type="match status" value="1"/>
</dbReference>
<gene>
    <name evidence="5" type="ORF">A0131_03060</name>
</gene>
<dbReference type="SMART" id="SM00342">
    <property type="entry name" value="HTH_ARAC"/>
    <property type="match status" value="1"/>
</dbReference>
<sequence length="294" mass="34883">MYNEMILGESNKELIQYPDKQWKHFILHTVLNKTLFGYIPLHWHHALQFMYVIKGGVDVVIADKSIRIKQGDGIFINSNVVHEIKEHIESTEYYCWNIELPEVSHNMEFDYVMSITNFVAKLPYIYLSADDKNGVKLLEIINEAGQIYERQPTYYKLDITIRYYETLKWLMSALQQNHDHSEYFFDTRVKLLIEYLHNHAHTKITLKTLSHLIHMSESETIKLFKQHVHQTPFQYLTNVRLERSINMLYGQQTYTVTEIAMACGFSTTSYFIQIFKNKYGMTPKQMQKNVGLQY</sequence>
<dbReference type="InterPro" id="IPR009057">
    <property type="entry name" value="Homeodomain-like_sf"/>
</dbReference>
<dbReference type="SUPFAM" id="SSF46689">
    <property type="entry name" value="Homeodomain-like"/>
    <property type="match status" value="2"/>
</dbReference>